<protein>
    <submittedName>
        <fullName evidence="3">SWIRM domain-containing protein-like protein</fullName>
    </submittedName>
</protein>
<keyword evidence="4" id="KW-1185">Reference proteome</keyword>
<dbReference type="FunFam" id="1.10.10.10:FF:000087">
    <property type="entry name" value="Transcriptional adapter 2"/>
    <property type="match status" value="1"/>
</dbReference>
<dbReference type="SUPFAM" id="SSF46689">
    <property type="entry name" value="Homeodomain-like"/>
    <property type="match status" value="1"/>
</dbReference>
<evidence type="ECO:0000313" key="3">
    <source>
        <dbReference type="EMBL" id="KAI6780521.1"/>
    </source>
</evidence>
<dbReference type="EMBL" id="JAGIXG020000031">
    <property type="protein sequence ID" value="KAI6780521.1"/>
    <property type="molecule type" value="Genomic_DNA"/>
</dbReference>
<dbReference type="PANTHER" id="PTHR12374:SF21">
    <property type="entry name" value="SWIRM DOMAIN-CONTAINING PROTEIN FUN19-RELATED"/>
    <property type="match status" value="1"/>
</dbReference>
<feature type="region of interest" description="Disordered" evidence="1">
    <location>
        <begin position="155"/>
        <end position="240"/>
    </location>
</feature>
<dbReference type="PROSITE" id="PS50934">
    <property type="entry name" value="SWIRM"/>
    <property type="match status" value="1"/>
</dbReference>
<sequence>MDLNTLMSPPDQVMDNFPQEGQNTMGPLFAPANVKSSSQPLPMSPPHSPVHRTLDPPRSPPRADSMRPPPQVLRRSQNFMYDLEHTHRQAIEQHRREHPLESDLSGPSDHDYLLTLSFRSKIMDRYRENPRNWLLKNLAQVRHDNSLIAQRYPSIMPARPPINNNTTVPPRAARGPRADRVTKPSAGPRAIRTAGGPTRTSPGPSKRSTSRASATPEPSRRTVAPNREDKDFESIPDLCPDPWETLSGGNALKVEWKGQPLDLSADPHAHLLHPAELALASNLRLDCATYLTSKRRIFERRLACIKQPKEFRKTDAQQACKIDVNKASKLWQAFDKVGWLEEHWMDKHLGKP</sequence>
<dbReference type="GO" id="GO:0006357">
    <property type="term" value="P:regulation of transcription by RNA polymerase II"/>
    <property type="evidence" value="ECO:0007669"/>
    <property type="project" value="TreeGrafter"/>
</dbReference>
<accession>A0A9P9XZ25</accession>
<reference evidence="3" key="2">
    <citation type="submission" date="2022-07" db="EMBL/GenBank/DDBJ databases">
        <authorList>
            <person name="Goncalves M.F.M."/>
            <person name="Hilario S."/>
            <person name="Van De Peer Y."/>
            <person name="Esteves A.C."/>
            <person name="Alves A."/>
        </authorList>
    </citation>
    <scope>NUCLEOTIDE SEQUENCE</scope>
    <source>
        <strain evidence="3">MUM 19.33</strain>
    </source>
</reference>
<dbReference type="GeneID" id="75826682"/>
<reference evidence="3" key="1">
    <citation type="journal article" date="2021" name="J Fungi (Basel)">
        <title>Genomic and Metabolomic Analyses of the Marine Fungus Emericellopsis cladophorae: Insights into Saltwater Adaptability Mechanisms and Its Biosynthetic Potential.</title>
        <authorList>
            <person name="Goncalves M.F.M."/>
            <person name="Hilario S."/>
            <person name="Van de Peer Y."/>
            <person name="Esteves A.C."/>
            <person name="Alves A."/>
        </authorList>
    </citation>
    <scope>NUCLEOTIDE SEQUENCE</scope>
    <source>
        <strain evidence="3">MUM 19.33</strain>
    </source>
</reference>
<feature type="region of interest" description="Disordered" evidence="1">
    <location>
        <begin position="1"/>
        <end position="70"/>
    </location>
</feature>
<comment type="caution">
    <text evidence="3">The sequence shown here is derived from an EMBL/GenBank/DDBJ whole genome shotgun (WGS) entry which is preliminary data.</text>
</comment>
<name>A0A9P9XZ25_9HYPO</name>
<dbReference type="InterPro" id="IPR036388">
    <property type="entry name" value="WH-like_DNA-bd_sf"/>
</dbReference>
<dbReference type="PANTHER" id="PTHR12374">
    <property type="entry name" value="TRANSCRIPTIONAL ADAPTOR 2 ADA2 -RELATED"/>
    <property type="match status" value="1"/>
</dbReference>
<dbReference type="InterPro" id="IPR009057">
    <property type="entry name" value="Homeodomain-like_sf"/>
</dbReference>
<dbReference type="GO" id="GO:0003713">
    <property type="term" value="F:transcription coactivator activity"/>
    <property type="evidence" value="ECO:0007669"/>
    <property type="project" value="TreeGrafter"/>
</dbReference>
<evidence type="ECO:0000259" key="2">
    <source>
        <dbReference type="PROSITE" id="PS50934"/>
    </source>
</evidence>
<feature type="domain" description="SWIRM" evidence="2">
    <location>
        <begin position="252"/>
        <end position="351"/>
    </location>
</feature>
<gene>
    <name evidence="3" type="ORF">J7T54_000161</name>
</gene>
<dbReference type="InterPro" id="IPR007526">
    <property type="entry name" value="SWIRM"/>
</dbReference>
<dbReference type="GO" id="GO:0006338">
    <property type="term" value="P:chromatin remodeling"/>
    <property type="evidence" value="ECO:0007669"/>
    <property type="project" value="TreeGrafter"/>
</dbReference>
<dbReference type="OrthoDB" id="5598695at2759"/>
<dbReference type="Pfam" id="PF04433">
    <property type="entry name" value="SWIRM"/>
    <property type="match status" value="1"/>
</dbReference>
<organism evidence="3 4">
    <name type="scientific">Emericellopsis cladophorae</name>
    <dbReference type="NCBI Taxonomy" id="2686198"/>
    <lineage>
        <taxon>Eukaryota</taxon>
        <taxon>Fungi</taxon>
        <taxon>Dikarya</taxon>
        <taxon>Ascomycota</taxon>
        <taxon>Pezizomycotina</taxon>
        <taxon>Sordariomycetes</taxon>
        <taxon>Hypocreomycetidae</taxon>
        <taxon>Hypocreales</taxon>
        <taxon>Bionectriaceae</taxon>
        <taxon>Emericellopsis</taxon>
    </lineage>
</organism>
<evidence type="ECO:0000256" key="1">
    <source>
        <dbReference type="SAM" id="MobiDB-lite"/>
    </source>
</evidence>
<dbReference type="RefSeq" id="XP_051361377.1">
    <property type="nucleotide sequence ID" value="XM_051507417.1"/>
</dbReference>
<dbReference type="AlphaFoldDB" id="A0A9P9XZ25"/>
<evidence type="ECO:0000313" key="4">
    <source>
        <dbReference type="Proteomes" id="UP001055219"/>
    </source>
</evidence>
<dbReference type="GO" id="GO:0070210">
    <property type="term" value="C:Rpd3L-Expanded complex"/>
    <property type="evidence" value="ECO:0007669"/>
    <property type="project" value="TreeGrafter"/>
</dbReference>
<proteinExistence type="predicted"/>
<dbReference type="Gene3D" id="1.10.10.10">
    <property type="entry name" value="Winged helix-like DNA-binding domain superfamily/Winged helix DNA-binding domain"/>
    <property type="match status" value="1"/>
</dbReference>
<dbReference type="GO" id="GO:0003682">
    <property type="term" value="F:chromatin binding"/>
    <property type="evidence" value="ECO:0007669"/>
    <property type="project" value="TreeGrafter"/>
</dbReference>
<feature type="compositionally biased region" description="Polar residues" evidence="1">
    <location>
        <begin position="198"/>
        <end position="213"/>
    </location>
</feature>
<dbReference type="Proteomes" id="UP001055219">
    <property type="component" value="Unassembled WGS sequence"/>
</dbReference>